<organism evidence="2">
    <name type="scientific">Podoviridae sp. ctoqT5</name>
    <dbReference type="NCBI Taxonomy" id="2826577"/>
    <lineage>
        <taxon>Viruses</taxon>
        <taxon>Duplodnaviria</taxon>
        <taxon>Heunggongvirae</taxon>
        <taxon>Uroviricota</taxon>
        <taxon>Caudoviricetes</taxon>
    </lineage>
</organism>
<evidence type="ECO:0000259" key="1">
    <source>
        <dbReference type="Pfam" id="PF06114"/>
    </source>
</evidence>
<dbReference type="InterPro" id="IPR010359">
    <property type="entry name" value="IrrE_HExxH"/>
</dbReference>
<dbReference type="Gene3D" id="1.10.10.2910">
    <property type="match status" value="1"/>
</dbReference>
<protein>
    <submittedName>
        <fullName evidence="2">IrrE N-terminal-like domain</fullName>
    </submittedName>
</protein>
<reference evidence="2" key="1">
    <citation type="journal article" date="2021" name="Proc. Natl. Acad. Sci. U.S.A.">
        <title>A Catalog of Tens of Thousands of Viruses from Human Metagenomes Reveals Hidden Associations with Chronic Diseases.</title>
        <authorList>
            <person name="Tisza M.J."/>
            <person name="Buck C.B."/>
        </authorList>
    </citation>
    <scope>NUCLEOTIDE SEQUENCE</scope>
    <source>
        <strain evidence="2">CtoqT5</strain>
    </source>
</reference>
<dbReference type="Pfam" id="PF06114">
    <property type="entry name" value="Peptidase_M78"/>
    <property type="match status" value="1"/>
</dbReference>
<sequence length="77" mass="8987">MEENVKVIFRPFDCDFRGAVLCRYEDGENYYTIVINENLSEEAQIRTIRHEIAHIANNDFESDMPIGEIEAIRHATI</sequence>
<dbReference type="EMBL" id="BK014952">
    <property type="protein sequence ID" value="DAD84077.1"/>
    <property type="molecule type" value="Genomic_DNA"/>
</dbReference>
<feature type="domain" description="IrrE N-terminal-like" evidence="1">
    <location>
        <begin position="25"/>
        <end position="61"/>
    </location>
</feature>
<accession>A0A8S5MNY0</accession>
<proteinExistence type="predicted"/>
<evidence type="ECO:0000313" key="2">
    <source>
        <dbReference type="EMBL" id="DAD84077.1"/>
    </source>
</evidence>
<name>A0A8S5MNY0_9CAUD</name>